<feature type="region of interest" description="Disordered" evidence="1">
    <location>
        <begin position="26"/>
        <end position="512"/>
    </location>
</feature>
<protein>
    <submittedName>
        <fullName evidence="2">Uncharacterized protein</fullName>
    </submittedName>
</protein>
<feature type="compositionally biased region" description="Basic and acidic residues" evidence="1">
    <location>
        <begin position="501"/>
        <end position="512"/>
    </location>
</feature>
<gene>
    <name evidence="2" type="ORF">Pro02_13530</name>
</gene>
<organism evidence="2 3">
    <name type="scientific">Planobispora rosea</name>
    <dbReference type="NCBI Taxonomy" id="35762"/>
    <lineage>
        <taxon>Bacteria</taxon>
        <taxon>Bacillati</taxon>
        <taxon>Actinomycetota</taxon>
        <taxon>Actinomycetes</taxon>
        <taxon>Streptosporangiales</taxon>
        <taxon>Streptosporangiaceae</taxon>
        <taxon>Planobispora</taxon>
    </lineage>
</organism>
<name>A0A8J3RYI6_PLARO</name>
<feature type="compositionally biased region" description="Low complexity" evidence="1">
    <location>
        <begin position="445"/>
        <end position="467"/>
    </location>
</feature>
<dbReference type="Proteomes" id="UP000655044">
    <property type="component" value="Unassembled WGS sequence"/>
</dbReference>
<feature type="compositionally biased region" description="Basic and acidic residues" evidence="1">
    <location>
        <begin position="27"/>
        <end position="67"/>
    </location>
</feature>
<evidence type="ECO:0000313" key="3">
    <source>
        <dbReference type="Proteomes" id="UP000655044"/>
    </source>
</evidence>
<feature type="compositionally biased region" description="Pro residues" evidence="1">
    <location>
        <begin position="145"/>
        <end position="166"/>
    </location>
</feature>
<dbReference type="RefSeq" id="WP_189241684.1">
    <property type="nucleotide sequence ID" value="NZ_BMQP01000003.1"/>
</dbReference>
<dbReference type="AlphaFoldDB" id="A0A8J3RYI6"/>
<feature type="compositionally biased region" description="Polar residues" evidence="1">
    <location>
        <begin position="272"/>
        <end position="281"/>
    </location>
</feature>
<evidence type="ECO:0000313" key="2">
    <source>
        <dbReference type="EMBL" id="GIH82945.1"/>
    </source>
</evidence>
<proteinExistence type="predicted"/>
<reference evidence="2" key="1">
    <citation type="submission" date="2021-01" db="EMBL/GenBank/DDBJ databases">
        <title>Whole genome shotgun sequence of Planobispora rosea NBRC 15558.</title>
        <authorList>
            <person name="Komaki H."/>
            <person name="Tamura T."/>
        </authorList>
    </citation>
    <scope>NUCLEOTIDE SEQUENCE</scope>
    <source>
        <strain evidence="2">NBRC 15558</strain>
    </source>
</reference>
<feature type="compositionally biased region" description="Low complexity" evidence="1">
    <location>
        <begin position="410"/>
        <end position="426"/>
    </location>
</feature>
<dbReference type="EMBL" id="BOOI01000010">
    <property type="protein sequence ID" value="GIH82945.1"/>
    <property type="molecule type" value="Genomic_DNA"/>
</dbReference>
<feature type="compositionally biased region" description="Basic and acidic residues" evidence="1">
    <location>
        <begin position="74"/>
        <end position="87"/>
    </location>
</feature>
<feature type="compositionally biased region" description="Gly residues" evidence="1">
    <location>
        <begin position="435"/>
        <end position="444"/>
    </location>
</feature>
<feature type="compositionally biased region" description="Low complexity" evidence="1">
    <location>
        <begin position="314"/>
        <end position="329"/>
    </location>
</feature>
<comment type="caution">
    <text evidence="2">The sequence shown here is derived from an EMBL/GenBank/DDBJ whole genome shotgun (WGS) entry which is preliminary data.</text>
</comment>
<evidence type="ECO:0000256" key="1">
    <source>
        <dbReference type="SAM" id="MobiDB-lite"/>
    </source>
</evidence>
<accession>A0A8J3RYI6</accession>
<sequence>MIPVIVSLVAVVLLVIVVVAMGMRSMSRRESALPPERLREMAEKEASTPTRSTDEFAAREPKLDHYTPDLSPFDEPKPRPPRKRNEFGEPDDYDDDYWTRLQADEGGFGGPLSRSSANAGSGRPAGQDGPSAVDADAVTVQAPLPSRPQPPRSRPSVPAPAQPSVPAPAANSAGSMDSLPSGLADLVGPVQPNPAPSAAALAEQKTVTFAAPTPGAFGESRTPRSRRGSRASGTNTPGSASPAGTGGPSRPDPLNGPLKDPLNDPLNGSYARDTTTSSGSTPALDPLSAPTAPVTPRSSRSSAADGPALPPMGPTTSGGFPAAAPASGPDPLSTPYASPEPSTPVSDNPWARATAPDSGGWAAVNTADILDDPAPSYNSYQTPVYSAPPAGSYEVSSGWATIEDDVLTGPSPAVSTSTSPSRAVSPYDRPADGAGSAGGYGYEGGSYVSPATPSAPAAWPEPAPTTAGNTSWPSYGDLYGTGPGAAPEGHDRQSPRGSRHRNPEPDYPDYYR</sequence>
<keyword evidence="3" id="KW-1185">Reference proteome</keyword>